<dbReference type="EMBL" id="CABIKM010000026">
    <property type="protein sequence ID" value="VUZ85311.1"/>
    <property type="molecule type" value="Genomic_DNA"/>
</dbReference>
<evidence type="ECO:0000313" key="7">
    <source>
        <dbReference type="EMBL" id="VUZ85311.1"/>
    </source>
</evidence>
<feature type="transmembrane region" description="Helical" evidence="6">
    <location>
        <begin position="252"/>
        <end position="272"/>
    </location>
</feature>
<keyword evidence="5 6" id="KW-0472">Membrane</keyword>
<organism evidence="7 8">
    <name type="scientific">Candidatus Methylomirabilis lanthanidiphila</name>
    <dbReference type="NCBI Taxonomy" id="2211376"/>
    <lineage>
        <taxon>Bacteria</taxon>
        <taxon>Candidatus Methylomirabilota</taxon>
        <taxon>Candidatus Methylomirabilia</taxon>
        <taxon>Candidatus Methylomirabilales</taxon>
        <taxon>Candidatus Methylomirabilaceae</taxon>
        <taxon>Candidatus Methylomirabilis</taxon>
    </lineage>
</organism>
<feature type="transmembrane region" description="Helical" evidence="6">
    <location>
        <begin position="313"/>
        <end position="337"/>
    </location>
</feature>
<evidence type="ECO:0000256" key="4">
    <source>
        <dbReference type="ARBA" id="ARBA00022989"/>
    </source>
</evidence>
<dbReference type="InterPro" id="IPR031566">
    <property type="entry name" value="CitMHS_2"/>
</dbReference>
<evidence type="ECO:0000256" key="3">
    <source>
        <dbReference type="ARBA" id="ARBA00022692"/>
    </source>
</evidence>
<feature type="transmembrane region" description="Helical" evidence="6">
    <location>
        <begin position="163"/>
        <end position="182"/>
    </location>
</feature>
<evidence type="ECO:0000313" key="8">
    <source>
        <dbReference type="Proteomes" id="UP000334340"/>
    </source>
</evidence>
<dbReference type="GO" id="GO:0005886">
    <property type="term" value="C:plasma membrane"/>
    <property type="evidence" value="ECO:0007669"/>
    <property type="project" value="UniProtKB-SubCell"/>
</dbReference>
<proteinExistence type="predicted"/>
<keyword evidence="8" id="KW-1185">Reference proteome</keyword>
<accession>A0A564ZIY8</accession>
<evidence type="ECO:0000256" key="6">
    <source>
        <dbReference type="SAM" id="Phobius"/>
    </source>
</evidence>
<feature type="transmembrane region" description="Helical" evidence="6">
    <location>
        <begin position="124"/>
        <end position="151"/>
    </location>
</feature>
<evidence type="ECO:0000256" key="5">
    <source>
        <dbReference type="ARBA" id="ARBA00023136"/>
    </source>
</evidence>
<evidence type="ECO:0000256" key="2">
    <source>
        <dbReference type="ARBA" id="ARBA00022475"/>
    </source>
</evidence>
<comment type="subcellular location">
    <subcellularLocation>
        <location evidence="1">Cell membrane</location>
        <topology evidence="1">Multi-pass membrane protein</topology>
    </subcellularLocation>
</comment>
<feature type="transmembrane region" description="Helical" evidence="6">
    <location>
        <begin position="93"/>
        <end position="112"/>
    </location>
</feature>
<evidence type="ECO:0000256" key="1">
    <source>
        <dbReference type="ARBA" id="ARBA00004651"/>
    </source>
</evidence>
<dbReference type="GO" id="GO:0015105">
    <property type="term" value="F:arsenite transmembrane transporter activity"/>
    <property type="evidence" value="ECO:0007669"/>
    <property type="project" value="InterPro"/>
</dbReference>
<feature type="transmembrane region" description="Helical" evidence="6">
    <location>
        <begin position="202"/>
        <end position="220"/>
    </location>
</feature>
<feature type="transmembrane region" description="Helical" evidence="6">
    <location>
        <begin position="284"/>
        <end position="301"/>
    </location>
</feature>
<dbReference type="Pfam" id="PF16980">
    <property type="entry name" value="CitMHS_2"/>
    <property type="match status" value="1"/>
</dbReference>
<protein>
    <submittedName>
        <fullName evidence="7">Sodium:proton antiporter</fullName>
    </submittedName>
</protein>
<keyword evidence="4 6" id="KW-1133">Transmembrane helix</keyword>
<dbReference type="Proteomes" id="UP000334340">
    <property type="component" value="Unassembled WGS sequence"/>
</dbReference>
<keyword evidence="2" id="KW-1003">Cell membrane</keyword>
<feature type="transmembrane region" description="Helical" evidence="6">
    <location>
        <begin position="445"/>
        <end position="465"/>
    </location>
</feature>
<dbReference type="AlphaFoldDB" id="A0A564ZIY8"/>
<dbReference type="PRINTS" id="PR00758">
    <property type="entry name" value="ARSENICPUMP"/>
</dbReference>
<feature type="transmembrane region" description="Helical" evidence="6">
    <location>
        <begin position="31"/>
        <end position="52"/>
    </location>
</feature>
<feature type="transmembrane region" description="Helical" evidence="6">
    <location>
        <begin position="64"/>
        <end position="81"/>
    </location>
</feature>
<keyword evidence="3 6" id="KW-0812">Transmembrane</keyword>
<dbReference type="InterPro" id="IPR000802">
    <property type="entry name" value="Arsenical_pump_ArsB"/>
</dbReference>
<gene>
    <name evidence="7" type="ORF">MELA_01694</name>
</gene>
<name>A0A564ZIY8_9BACT</name>
<sequence>MTPVLTAPAHSAFQDFTAAAKEGGTPLDHQLGLVWVAPFALMLLSIAVLPLLAPHWWESNLNKGIVSAVFALPVVLYIVMVESSRLIETGIEYAAFMALLAALFIISGGIYLRGSLSGTPFSNTVVLAIGAIFANLIGTTGASMLLVRPVLRANERRRHQVHIVVFFIFIVSNIGGMLTPLGDPPLFLGFLRGVPFEWTIRLLPHWLTMIATLLIIFYAWDRRRFEAERTIRQEAVSTGFEVRERLHVEGKVNFLLLLGVLAVAFVIGRFGAQIGLQSDYARRGGQIVGMGVLAGLSLLMTRQETRAANGFTLSPIVEVAVIFAGIFATMIPALVILESRGGELGLTHPWQFFWVTGLLSSFLDNAPTYLTFTSMASGLMGTEAAHLGELLRAVAGGLDGETLLTAISVGAVSMGANTYIGNGPNFMVKAIAEEAGVKMPSFFGYMKYAIGILLPLFLLVTLVFFRS</sequence>
<reference evidence="7 8" key="1">
    <citation type="submission" date="2019-07" db="EMBL/GenBank/DDBJ databases">
        <authorList>
            <person name="Cremers G."/>
        </authorList>
    </citation>
    <scope>NUCLEOTIDE SEQUENCE [LARGE SCALE GENOMIC DNA]</scope>
</reference>